<evidence type="ECO:0000313" key="2">
    <source>
        <dbReference type="Proteomes" id="UP000011205"/>
    </source>
</evidence>
<name>L8P323_STRVR</name>
<accession>L8P323</accession>
<proteinExistence type="predicted"/>
<protein>
    <submittedName>
        <fullName evidence="1">Uncharacterized protein</fullName>
    </submittedName>
</protein>
<dbReference type="Proteomes" id="UP000011205">
    <property type="component" value="Unassembled WGS sequence"/>
</dbReference>
<reference evidence="1 2" key="1">
    <citation type="journal article" date="2013" name="Genome Announc.">
        <title>Draft Genome Sequence of Streptomyces viridochromogenes Strain Tu57, Producer of Avilamycin.</title>
        <authorList>
            <person name="Gruning B.A."/>
            <person name="Erxleben A."/>
            <person name="Hahnlein A."/>
            <person name="Gunther S."/>
        </authorList>
    </citation>
    <scope>NUCLEOTIDE SEQUENCE [LARGE SCALE GENOMIC DNA]</scope>
    <source>
        <strain evidence="1 2">Tue57</strain>
    </source>
</reference>
<comment type="caution">
    <text evidence="1">The sequence shown here is derived from an EMBL/GenBank/DDBJ whole genome shotgun (WGS) entry which is preliminary data.</text>
</comment>
<dbReference type="PATRIC" id="fig|1160705.3.peg.8056"/>
<dbReference type="EMBL" id="AMLP01000260">
    <property type="protein sequence ID" value="ELS50880.1"/>
    <property type="molecule type" value="Genomic_DNA"/>
</dbReference>
<gene>
    <name evidence="1" type="ORF">STVIR_8155</name>
</gene>
<sequence length="43" mass="4746">MGQADEPGGALAGRMAAMPCAVDLVKRNPEDGRLVRPRRNRRR</sequence>
<evidence type="ECO:0000313" key="1">
    <source>
        <dbReference type="EMBL" id="ELS50880.1"/>
    </source>
</evidence>
<dbReference type="AlphaFoldDB" id="L8P323"/>
<organism evidence="1 2">
    <name type="scientific">Streptomyces viridochromogenes Tue57</name>
    <dbReference type="NCBI Taxonomy" id="1160705"/>
    <lineage>
        <taxon>Bacteria</taxon>
        <taxon>Bacillati</taxon>
        <taxon>Actinomycetota</taxon>
        <taxon>Actinomycetes</taxon>
        <taxon>Kitasatosporales</taxon>
        <taxon>Streptomycetaceae</taxon>
        <taxon>Streptomyces</taxon>
    </lineage>
</organism>